<organism evidence="1 2">
    <name type="scientific">Echinicola arenosa</name>
    <dbReference type="NCBI Taxonomy" id="2774144"/>
    <lineage>
        <taxon>Bacteria</taxon>
        <taxon>Pseudomonadati</taxon>
        <taxon>Bacteroidota</taxon>
        <taxon>Cytophagia</taxon>
        <taxon>Cytophagales</taxon>
        <taxon>Cyclobacteriaceae</taxon>
        <taxon>Echinicola</taxon>
    </lineage>
</organism>
<evidence type="ECO:0000313" key="1">
    <source>
        <dbReference type="EMBL" id="MBD8487977.1"/>
    </source>
</evidence>
<proteinExistence type="predicted"/>
<dbReference type="EMBL" id="JACYTQ010000001">
    <property type="protein sequence ID" value="MBD8487977.1"/>
    <property type="molecule type" value="Genomic_DNA"/>
</dbReference>
<evidence type="ECO:0000313" key="2">
    <source>
        <dbReference type="Proteomes" id="UP000647133"/>
    </source>
</evidence>
<sequence>MNKYLLLFFLIGLCQTGLGQHIERDFFGELVYRSPRGGYEANLEKDIFKDLNFTDNQGNKVTFKRKYIEQEYGDMLDNEHDEKVFFISLVREFRREKNYEAVYSIDIFDQLIIEDNRNNKIKEGKDIFGNYNREEIRNGRRIYIQKEPDGGLRFENDHEKASLEDNIFGEWVYEDSNGNKLEFSKKTWKELKHKYGNNEAIFDFFLNEFLFIH</sequence>
<dbReference type="Proteomes" id="UP000647133">
    <property type="component" value="Unassembled WGS sequence"/>
</dbReference>
<keyword evidence="2" id="KW-1185">Reference proteome</keyword>
<gene>
    <name evidence="1" type="ORF">IFO69_04370</name>
</gene>
<dbReference type="RefSeq" id="WP_192008670.1">
    <property type="nucleotide sequence ID" value="NZ_JACYTQ010000001.1"/>
</dbReference>
<protein>
    <submittedName>
        <fullName evidence="1">Uncharacterized protein</fullName>
    </submittedName>
</protein>
<accession>A0ABR9AGJ3</accession>
<comment type="caution">
    <text evidence="1">The sequence shown here is derived from an EMBL/GenBank/DDBJ whole genome shotgun (WGS) entry which is preliminary data.</text>
</comment>
<name>A0ABR9AGJ3_9BACT</name>
<reference evidence="1 2" key="1">
    <citation type="submission" date="2020-09" db="EMBL/GenBank/DDBJ databases">
        <title>Echinicola sp. CAU 1574 isolated from sand of Sido Beach.</title>
        <authorList>
            <person name="Kim W."/>
        </authorList>
    </citation>
    <scope>NUCLEOTIDE SEQUENCE [LARGE SCALE GENOMIC DNA]</scope>
    <source>
        <strain evidence="1 2">CAU 1574</strain>
    </source>
</reference>